<accession>A0AAV3UNT1</accession>
<comment type="caution">
    <text evidence="1">The sequence shown here is derived from an EMBL/GenBank/DDBJ whole genome shotgun (WGS) entry which is preliminary data.</text>
</comment>
<organism evidence="1 2">
    <name type="scientific">Haladaptatus pallidirubidus</name>
    <dbReference type="NCBI Taxonomy" id="1008152"/>
    <lineage>
        <taxon>Archaea</taxon>
        <taxon>Methanobacteriati</taxon>
        <taxon>Methanobacteriota</taxon>
        <taxon>Stenosarchaea group</taxon>
        <taxon>Halobacteria</taxon>
        <taxon>Halobacteriales</taxon>
        <taxon>Haladaptataceae</taxon>
        <taxon>Haladaptatus</taxon>
    </lineage>
</organism>
<dbReference type="GeneID" id="68613809"/>
<dbReference type="EMBL" id="BAABKX010000018">
    <property type="protein sequence ID" value="GAA5059352.1"/>
    <property type="molecule type" value="Genomic_DNA"/>
</dbReference>
<proteinExistence type="predicted"/>
<protein>
    <submittedName>
        <fullName evidence="1">Uncharacterized protein</fullName>
    </submittedName>
</protein>
<keyword evidence="2" id="KW-1185">Reference proteome</keyword>
<dbReference type="Proteomes" id="UP001501729">
    <property type="component" value="Unassembled WGS sequence"/>
</dbReference>
<sequence length="66" mass="6836">MERIRLGNAEFEGENSVYVLGTASVEPTTLIGTSVRATGTLDTLRSGLAVVGQSLADVEQVVTSAP</sequence>
<evidence type="ECO:0000313" key="1">
    <source>
        <dbReference type="EMBL" id="GAA5059352.1"/>
    </source>
</evidence>
<dbReference type="RefSeq" id="WP_227773600.1">
    <property type="nucleotide sequence ID" value="NZ_BAABKX010000018.1"/>
</dbReference>
<name>A0AAV3UNT1_9EURY</name>
<evidence type="ECO:0000313" key="2">
    <source>
        <dbReference type="Proteomes" id="UP001501729"/>
    </source>
</evidence>
<dbReference type="AlphaFoldDB" id="A0AAV3UNT1"/>
<reference evidence="1 2" key="1">
    <citation type="journal article" date="2019" name="Int. J. Syst. Evol. Microbiol.">
        <title>The Global Catalogue of Microorganisms (GCM) 10K type strain sequencing project: providing services to taxonomists for standard genome sequencing and annotation.</title>
        <authorList>
            <consortium name="The Broad Institute Genomics Platform"/>
            <consortium name="The Broad Institute Genome Sequencing Center for Infectious Disease"/>
            <person name="Wu L."/>
            <person name="Ma J."/>
        </authorList>
    </citation>
    <scope>NUCLEOTIDE SEQUENCE [LARGE SCALE GENOMIC DNA]</scope>
    <source>
        <strain evidence="1 2">JCM 17504</strain>
    </source>
</reference>
<gene>
    <name evidence="1" type="ORF">GCM10025751_43230</name>
</gene>